<organism evidence="3 4">
    <name type="scientific">Pseudodesulfovibrio portus</name>
    <dbReference type="NCBI Taxonomy" id="231439"/>
    <lineage>
        <taxon>Bacteria</taxon>
        <taxon>Pseudomonadati</taxon>
        <taxon>Thermodesulfobacteriota</taxon>
        <taxon>Desulfovibrionia</taxon>
        <taxon>Desulfovibrionales</taxon>
        <taxon>Desulfovibrionaceae</taxon>
    </lineage>
</organism>
<evidence type="ECO:0000256" key="2">
    <source>
        <dbReference type="SAM" id="SignalP"/>
    </source>
</evidence>
<proteinExistence type="predicted"/>
<dbReference type="Proteomes" id="UP001061361">
    <property type="component" value="Chromosome"/>
</dbReference>
<sequence length="183" mass="19553">MKKLFATLAVFVLVLSAGVASAATTTITFQETPTWINSTTFTIGDVTFENWIIARDNGNDPNKLLLTVGYQAPASASIIFSSAVDVTQFYLSMWNTTLSNDAGASYTATSMVDGLMTNLVASLPGFLTVADFEGVTKLTFNLSPMYSVVTMDNLTFSPTPIPGAIWLLGSGLVGLVGLRRKFL</sequence>
<evidence type="ECO:0000256" key="1">
    <source>
        <dbReference type="SAM" id="Phobius"/>
    </source>
</evidence>
<keyword evidence="1" id="KW-0812">Transmembrane</keyword>
<feature type="signal peptide" evidence="2">
    <location>
        <begin position="1"/>
        <end position="22"/>
    </location>
</feature>
<reference evidence="3" key="1">
    <citation type="submission" date="2022-08" db="EMBL/GenBank/DDBJ databases">
        <title>Genome Sequence of the sulphate-reducing bacterium, Pseudodesulfovibrio portus JCM14722.</title>
        <authorList>
            <person name="Kondo R."/>
            <person name="Kataoka T."/>
        </authorList>
    </citation>
    <scope>NUCLEOTIDE SEQUENCE</scope>
    <source>
        <strain evidence="3">JCM 14722</strain>
    </source>
</reference>
<gene>
    <name evidence="3" type="ORF">JCM14722_30210</name>
</gene>
<name>A0ABM8AVJ3_9BACT</name>
<keyword evidence="4" id="KW-1185">Reference proteome</keyword>
<feature type="transmembrane region" description="Helical" evidence="1">
    <location>
        <begin position="161"/>
        <end position="178"/>
    </location>
</feature>
<evidence type="ECO:0000313" key="4">
    <source>
        <dbReference type="Proteomes" id="UP001061361"/>
    </source>
</evidence>
<protein>
    <submittedName>
        <fullName evidence="3">Uncharacterized protein</fullName>
    </submittedName>
</protein>
<accession>A0ABM8AVJ3</accession>
<dbReference type="RefSeq" id="WP_264982372.1">
    <property type="nucleotide sequence ID" value="NZ_AP026708.1"/>
</dbReference>
<keyword evidence="1" id="KW-0472">Membrane</keyword>
<feature type="chain" id="PRO_5046098083" evidence="2">
    <location>
        <begin position="23"/>
        <end position="183"/>
    </location>
</feature>
<dbReference type="EMBL" id="AP026708">
    <property type="protein sequence ID" value="BDQ35479.1"/>
    <property type="molecule type" value="Genomic_DNA"/>
</dbReference>
<evidence type="ECO:0000313" key="3">
    <source>
        <dbReference type="EMBL" id="BDQ35479.1"/>
    </source>
</evidence>
<keyword evidence="2" id="KW-0732">Signal</keyword>
<keyword evidence="1" id="KW-1133">Transmembrane helix</keyword>